<evidence type="ECO:0000256" key="7">
    <source>
        <dbReference type="ARBA" id="ARBA00037228"/>
    </source>
</evidence>
<keyword evidence="11" id="KW-1185">Reference proteome</keyword>
<dbReference type="Pfam" id="PF05498">
    <property type="entry name" value="RALF"/>
    <property type="match status" value="1"/>
</dbReference>
<feature type="chain" id="PRO_5016670886" evidence="9">
    <location>
        <begin position="28"/>
        <end position="82"/>
    </location>
</feature>
<organism evidence="10 11">
    <name type="scientific">Mucuna pruriens</name>
    <name type="common">Velvet bean</name>
    <name type="synonym">Dolichos pruriens</name>
    <dbReference type="NCBI Taxonomy" id="157652"/>
    <lineage>
        <taxon>Eukaryota</taxon>
        <taxon>Viridiplantae</taxon>
        <taxon>Streptophyta</taxon>
        <taxon>Embryophyta</taxon>
        <taxon>Tracheophyta</taxon>
        <taxon>Spermatophyta</taxon>
        <taxon>Magnoliopsida</taxon>
        <taxon>eudicotyledons</taxon>
        <taxon>Gunneridae</taxon>
        <taxon>Pentapetalae</taxon>
        <taxon>rosids</taxon>
        <taxon>fabids</taxon>
        <taxon>Fabales</taxon>
        <taxon>Fabaceae</taxon>
        <taxon>Papilionoideae</taxon>
        <taxon>50 kb inversion clade</taxon>
        <taxon>NPAAA clade</taxon>
        <taxon>indigoferoid/millettioid clade</taxon>
        <taxon>Phaseoleae</taxon>
        <taxon>Mucuna</taxon>
    </lineage>
</organism>
<evidence type="ECO:0000256" key="1">
    <source>
        <dbReference type="ARBA" id="ARBA00004613"/>
    </source>
</evidence>
<keyword evidence="5 9" id="KW-0732">Signal</keyword>
<reference evidence="10" key="1">
    <citation type="submission" date="2018-05" db="EMBL/GenBank/DDBJ databases">
        <title>Draft genome of Mucuna pruriens seed.</title>
        <authorList>
            <person name="Nnadi N.E."/>
            <person name="Vos R."/>
            <person name="Hasami M.H."/>
            <person name="Devisetty U.K."/>
            <person name="Aguiy J.C."/>
        </authorList>
    </citation>
    <scope>NUCLEOTIDE SEQUENCE [LARGE SCALE GENOMIC DNA]</scope>
    <source>
        <strain evidence="10">JCA_2017</strain>
    </source>
</reference>
<dbReference type="GO" id="GO:0005179">
    <property type="term" value="F:hormone activity"/>
    <property type="evidence" value="ECO:0007669"/>
    <property type="project" value="UniProtKB-KW"/>
</dbReference>
<feature type="non-terminal residue" evidence="10">
    <location>
        <position position="1"/>
    </location>
</feature>
<feature type="signal peptide" evidence="9">
    <location>
        <begin position="1"/>
        <end position="27"/>
    </location>
</feature>
<evidence type="ECO:0000256" key="9">
    <source>
        <dbReference type="SAM" id="SignalP"/>
    </source>
</evidence>
<dbReference type="OrthoDB" id="1626802at2759"/>
<keyword evidence="4" id="KW-0372">Hormone</keyword>
<evidence type="ECO:0000313" key="11">
    <source>
        <dbReference type="Proteomes" id="UP000257109"/>
    </source>
</evidence>
<name>A0A371EYA3_MUCPR</name>
<dbReference type="GO" id="GO:0005576">
    <property type="term" value="C:extracellular region"/>
    <property type="evidence" value="ECO:0007669"/>
    <property type="project" value="UniProtKB-SubCell"/>
</dbReference>
<evidence type="ECO:0000256" key="5">
    <source>
        <dbReference type="ARBA" id="ARBA00022729"/>
    </source>
</evidence>
<feature type="compositionally biased region" description="Basic and acidic residues" evidence="8">
    <location>
        <begin position="66"/>
        <end position="82"/>
    </location>
</feature>
<dbReference type="PANTHER" id="PTHR34270">
    <property type="entry name" value="PROTEIN RALF-LIKE 15-RELATED"/>
    <property type="match status" value="1"/>
</dbReference>
<protein>
    <submittedName>
        <fullName evidence="10">Protein RALF-like 15</fullName>
    </submittedName>
</protein>
<comment type="function">
    <text evidence="7">Cell signaling peptide that may regulate plant stress, growth, and development. Mediates a rapid alkalinization of extracellular space by mediating a transient increase in the cytoplasmic Ca(2+) concentration leading to a calcium-dependent signaling events through a cell surface receptor and a concomitant activation of some intracellular mitogen-activated protein kinases.</text>
</comment>
<feature type="region of interest" description="Disordered" evidence="8">
    <location>
        <begin position="58"/>
        <end position="82"/>
    </location>
</feature>
<evidence type="ECO:0000256" key="2">
    <source>
        <dbReference type="ARBA" id="ARBA00009178"/>
    </source>
</evidence>
<dbReference type="AlphaFoldDB" id="A0A371EYA3"/>
<keyword evidence="6" id="KW-1015">Disulfide bond</keyword>
<gene>
    <name evidence="10" type="primary">RALFL15</name>
    <name evidence="10" type="ORF">CR513_49675</name>
</gene>
<sequence>MAMPKVVLIFFVGAFLVSSLFVRDAEANEDRVIDNGAMARNTIIACSKAHPENCKRPIANPYRRGCQPEEKCRSGKNRQEET</sequence>
<evidence type="ECO:0000256" key="8">
    <source>
        <dbReference type="SAM" id="MobiDB-lite"/>
    </source>
</evidence>
<evidence type="ECO:0000256" key="4">
    <source>
        <dbReference type="ARBA" id="ARBA00022702"/>
    </source>
</evidence>
<accession>A0A371EYA3</accession>
<evidence type="ECO:0000256" key="6">
    <source>
        <dbReference type="ARBA" id="ARBA00023157"/>
    </source>
</evidence>
<evidence type="ECO:0000256" key="3">
    <source>
        <dbReference type="ARBA" id="ARBA00022525"/>
    </source>
</evidence>
<dbReference type="PANTHER" id="PTHR34270:SF3">
    <property type="entry name" value="PROTEIN RALF-LIKE 16-RELATED"/>
    <property type="match status" value="1"/>
</dbReference>
<evidence type="ECO:0000313" key="10">
    <source>
        <dbReference type="EMBL" id="RDX71022.1"/>
    </source>
</evidence>
<comment type="similarity">
    <text evidence="2">Belongs to the plant rapid alkalinization factor (RALF) family.</text>
</comment>
<dbReference type="EMBL" id="QJKJ01011490">
    <property type="protein sequence ID" value="RDX71022.1"/>
    <property type="molecule type" value="Genomic_DNA"/>
</dbReference>
<dbReference type="Proteomes" id="UP000257109">
    <property type="component" value="Unassembled WGS sequence"/>
</dbReference>
<dbReference type="GO" id="GO:0040008">
    <property type="term" value="P:regulation of growth"/>
    <property type="evidence" value="ECO:0007669"/>
    <property type="project" value="UniProtKB-ARBA"/>
</dbReference>
<comment type="caution">
    <text evidence="10">The sequence shown here is derived from an EMBL/GenBank/DDBJ whole genome shotgun (WGS) entry which is preliminary data.</text>
</comment>
<keyword evidence="3" id="KW-0964">Secreted</keyword>
<comment type="subcellular location">
    <subcellularLocation>
        <location evidence="1">Secreted</location>
    </subcellularLocation>
</comment>
<dbReference type="InterPro" id="IPR008801">
    <property type="entry name" value="RALF"/>
</dbReference>
<proteinExistence type="inferred from homology"/>